<evidence type="ECO:0000259" key="4">
    <source>
        <dbReference type="Pfam" id="PF02563"/>
    </source>
</evidence>
<evidence type="ECO:0000313" key="5">
    <source>
        <dbReference type="EMBL" id="SBV96241.1"/>
    </source>
</evidence>
<keyword evidence="2" id="KW-0472">Membrane</keyword>
<feature type="signal peptide" evidence="3">
    <location>
        <begin position="1"/>
        <end position="22"/>
    </location>
</feature>
<dbReference type="EMBL" id="FLUM01000001">
    <property type="protein sequence ID" value="SBV96241.1"/>
    <property type="molecule type" value="Genomic_DNA"/>
</dbReference>
<dbReference type="Gene3D" id="3.30.1950.10">
    <property type="entry name" value="wza like domain"/>
    <property type="match status" value="1"/>
</dbReference>
<dbReference type="PANTHER" id="PTHR33619:SF3">
    <property type="entry name" value="POLYSACCHARIDE EXPORT PROTEIN GFCE-RELATED"/>
    <property type="match status" value="1"/>
</dbReference>
<dbReference type="InterPro" id="IPR049712">
    <property type="entry name" value="Poly_export"/>
</dbReference>
<dbReference type="AlphaFoldDB" id="A0A212J9Y2"/>
<name>A0A212J9Y2_9BACT</name>
<accession>A0A212J9Y2</accession>
<sequence length="270" mass="29950">MKSLTKVLLILFCIISSLSSCVTNKQTDLLQDIKLNYPQLMVKAEEYKVIPGDQLSIIVYAWDRETANMFAGYSPQYTYRGMNESTGVSVGSEIRSLENTWNIRPTTVYADGTINFPYVGKIYVQGLTLLQIKTAISQKLNTFSEGTMADVTLANRYFSVLGEAGANRITMTSTSMTIYQALSIATNIGPYGDRSKVTIIRQNASGSLTKTFDLRSKDIIDTEFYYIQPNDVIYVPQTKGKFLGATTSFTGVFGMLTSLAGVIILILRIF</sequence>
<feature type="transmembrane region" description="Helical" evidence="2">
    <location>
        <begin position="242"/>
        <end position="267"/>
    </location>
</feature>
<proteinExistence type="predicted"/>
<evidence type="ECO:0000256" key="1">
    <source>
        <dbReference type="ARBA" id="ARBA00022729"/>
    </source>
</evidence>
<dbReference type="Gene3D" id="3.10.560.10">
    <property type="entry name" value="Outer membrane lipoprotein wza domain like"/>
    <property type="match status" value="1"/>
</dbReference>
<dbReference type="InterPro" id="IPR003715">
    <property type="entry name" value="Poly_export_N"/>
</dbReference>
<dbReference type="PANTHER" id="PTHR33619">
    <property type="entry name" value="POLYSACCHARIDE EXPORT PROTEIN GFCE-RELATED"/>
    <property type="match status" value="1"/>
</dbReference>
<dbReference type="PROSITE" id="PS51257">
    <property type="entry name" value="PROKAR_LIPOPROTEIN"/>
    <property type="match status" value="1"/>
</dbReference>
<evidence type="ECO:0000256" key="3">
    <source>
        <dbReference type="SAM" id="SignalP"/>
    </source>
</evidence>
<dbReference type="RefSeq" id="WP_296939710.1">
    <property type="nucleotide sequence ID" value="NZ_LT599032.1"/>
</dbReference>
<protein>
    <recommendedName>
        <fullName evidence="4">Polysaccharide export protein N-terminal domain-containing protein</fullName>
    </recommendedName>
</protein>
<organism evidence="5">
    <name type="scientific">uncultured Dysgonomonas sp</name>
    <dbReference type="NCBI Taxonomy" id="206096"/>
    <lineage>
        <taxon>Bacteria</taxon>
        <taxon>Pseudomonadati</taxon>
        <taxon>Bacteroidota</taxon>
        <taxon>Bacteroidia</taxon>
        <taxon>Bacteroidales</taxon>
        <taxon>Dysgonomonadaceae</taxon>
        <taxon>Dysgonomonas</taxon>
        <taxon>environmental samples</taxon>
    </lineage>
</organism>
<evidence type="ECO:0000256" key="2">
    <source>
        <dbReference type="SAM" id="Phobius"/>
    </source>
</evidence>
<reference evidence="5" key="1">
    <citation type="submission" date="2016-04" db="EMBL/GenBank/DDBJ databases">
        <authorList>
            <person name="Evans L.H."/>
            <person name="Alamgir A."/>
            <person name="Owens N."/>
            <person name="Weber N.D."/>
            <person name="Virtaneva K."/>
            <person name="Barbian K."/>
            <person name="Babar A."/>
            <person name="Rosenke K."/>
        </authorList>
    </citation>
    <scope>NUCLEOTIDE SEQUENCE</scope>
    <source>
        <strain evidence="5">86-1</strain>
    </source>
</reference>
<keyword evidence="2" id="KW-1133">Transmembrane helix</keyword>
<dbReference type="GO" id="GO:0015159">
    <property type="term" value="F:polysaccharide transmembrane transporter activity"/>
    <property type="evidence" value="ECO:0007669"/>
    <property type="project" value="InterPro"/>
</dbReference>
<keyword evidence="1 3" id="KW-0732">Signal</keyword>
<keyword evidence="2" id="KW-0812">Transmembrane</keyword>
<feature type="domain" description="Polysaccharide export protein N-terminal" evidence="4">
    <location>
        <begin position="44"/>
        <end position="152"/>
    </location>
</feature>
<dbReference type="Pfam" id="PF02563">
    <property type="entry name" value="Poly_export"/>
    <property type="match status" value="1"/>
</dbReference>
<gene>
    <name evidence="5" type="ORF">KL86DYS1_11596</name>
</gene>
<feature type="chain" id="PRO_5013007578" description="Polysaccharide export protein N-terminal domain-containing protein" evidence="3">
    <location>
        <begin position="23"/>
        <end position="270"/>
    </location>
</feature>